<protein>
    <recommendedName>
        <fullName evidence="4">Saposin B-type domain-containing protein</fullName>
    </recommendedName>
</protein>
<feature type="domain" description="Saposin B-type" evidence="4">
    <location>
        <begin position="239"/>
        <end position="321"/>
    </location>
</feature>
<dbReference type="SMART" id="SM00741">
    <property type="entry name" value="SapB"/>
    <property type="match status" value="4"/>
</dbReference>
<dbReference type="InterPro" id="IPR008139">
    <property type="entry name" value="SaposinB_dom"/>
</dbReference>
<sequence>MKLLTSVFILLAIIQVALSLHLVQNGPVHKGRSDMEATAINCTTCKKYMGKFYEAIELHLKTLKPDIIKIIEDICKTSAGKDSSMCKDAIDDFPDFIIKKLREILNPYGFCPAAEYCPKGAHENLETDGQQVAGNDECTQCQDFFGDARQKVIKNGEVDVAVADEFHKACDSFCALGFFCYEMVKDFFPVMLRKLAVLAPDDLTGCKALGYCSASEKKRDIENEGLVVKLFQSPMSEDTAPTCADCREFMGKVYEALEKGVTAFMPLIAAKVSEVCSLAGPDADMCRDGLKDFPKVWVPDLITLLNPYFFCPEAKYCPTSGYETSLQLQDQQPPCERCKAFFTDVSQRIGRDIQIDVAISKQLEKTCDGFCSLASWCKKAVESYTPTMIQTFPSTLANPNEICAQLKYCSAERTADMPNLVSNMAASMEKQEDLAMSQKLNRRKA</sequence>
<evidence type="ECO:0000313" key="6">
    <source>
        <dbReference type="Proteomes" id="UP000887568"/>
    </source>
</evidence>
<evidence type="ECO:0000256" key="2">
    <source>
        <dbReference type="ARBA" id="ARBA00023180"/>
    </source>
</evidence>
<feature type="domain" description="Saposin B-type" evidence="4">
    <location>
        <begin position="331"/>
        <end position="413"/>
    </location>
</feature>
<name>A0A914AB28_PATMI</name>
<keyword evidence="2" id="KW-0325">Glycoprotein</keyword>
<dbReference type="RefSeq" id="XP_038060574.1">
    <property type="nucleotide sequence ID" value="XM_038204646.1"/>
</dbReference>
<dbReference type="OMA" id="DCETTID"/>
<dbReference type="GeneID" id="119731467"/>
<reference evidence="5" key="1">
    <citation type="submission" date="2022-11" db="UniProtKB">
        <authorList>
            <consortium name="EnsemblMetazoa"/>
        </authorList>
    </citation>
    <scope>IDENTIFICATION</scope>
</reference>
<keyword evidence="3" id="KW-0732">Signal</keyword>
<feature type="domain" description="Saposin B-type" evidence="4">
    <location>
        <begin position="134"/>
        <end position="216"/>
    </location>
</feature>
<dbReference type="OrthoDB" id="69496at2759"/>
<dbReference type="Pfam" id="PF03489">
    <property type="entry name" value="SapB_2"/>
    <property type="match status" value="1"/>
</dbReference>
<proteinExistence type="predicted"/>
<dbReference type="AlphaFoldDB" id="A0A914AB28"/>
<dbReference type="SUPFAM" id="SSF47862">
    <property type="entry name" value="Saposin"/>
    <property type="match status" value="3"/>
</dbReference>
<dbReference type="InterPro" id="IPR051428">
    <property type="entry name" value="Sphingo_Act-Surfact_Prot"/>
</dbReference>
<evidence type="ECO:0000256" key="3">
    <source>
        <dbReference type="SAM" id="SignalP"/>
    </source>
</evidence>
<dbReference type="Gene3D" id="1.10.225.10">
    <property type="entry name" value="Saposin-like"/>
    <property type="match status" value="4"/>
</dbReference>
<keyword evidence="1" id="KW-1015">Disulfide bond</keyword>
<dbReference type="PROSITE" id="PS50015">
    <property type="entry name" value="SAP_B"/>
    <property type="match status" value="4"/>
</dbReference>
<dbReference type="InterPro" id="IPR008138">
    <property type="entry name" value="SapB_2"/>
</dbReference>
<feature type="chain" id="PRO_5037885744" description="Saposin B-type domain-containing protein" evidence="3">
    <location>
        <begin position="20"/>
        <end position="445"/>
    </location>
</feature>
<dbReference type="Proteomes" id="UP000887568">
    <property type="component" value="Unplaced"/>
</dbReference>
<keyword evidence="6" id="KW-1185">Reference proteome</keyword>
<dbReference type="InterPro" id="IPR011001">
    <property type="entry name" value="Saposin-like"/>
</dbReference>
<evidence type="ECO:0000259" key="4">
    <source>
        <dbReference type="PROSITE" id="PS50015"/>
    </source>
</evidence>
<dbReference type="PANTHER" id="PTHR11480">
    <property type="entry name" value="SAPOSIN-RELATED"/>
    <property type="match status" value="1"/>
</dbReference>
<evidence type="ECO:0000256" key="1">
    <source>
        <dbReference type="ARBA" id="ARBA00023157"/>
    </source>
</evidence>
<feature type="domain" description="Saposin B-type" evidence="4">
    <location>
        <begin position="38"/>
        <end position="121"/>
    </location>
</feature>
<organism evidence="5 6">
    <name type="scientific">Patiria miniata</name>
    <name type="common">Bat star</name>
    <name type="synonym">Asterina miniata</name>
    <dbReference type="NCBI Taxonomy" id="46514"/>
    <lineage>
        <taxon>Eukaryota</taxon>
        <taxon>Metazoa</taxon>
        <taxon>Echinodermata</taxon>
        <taxon>Eleutherozoa</taxon>
        <taxon>Asterozoa</taxon>
        <taxon>Asteroidea</taxon>
        <taxon>Valvatacea</taxon>
        <taxon>Valvatida</taxon>
        <taxon>Asterinidae</taxon>
        <taxon>Patiria</taxon>
    </lineage>
</organism>
<dbReference type="EnsemblMetazoa" id="XM_038204646.1">
    <property type="protein sequence ID" value="XP_038060574.1"/>
    <property type="gene ID" value="LOC119731467"/>
</dbReference>
<feature type="signal peptide" evidence="3">
    <location>
        <begin position="1"/>
        <end position="19"/>
    </location>
</feature>
<evidence type="ECO:0000313" key="5">
    <source>
        <dbReference type="EnsemblMetazoa" id="XP_038060574.1"/>
    </source>
</evidence>
<accession>A0A914AB28</accession>